<dbReference type="EC" id="6.3.2.5" evidence="3"/>
<keyword evidence="2 3" id="KW-0456">Lyase</keyword>
<dbReference type="InterPro" id="IPR005252">
    <property type="entry name" value="CoaBC"/>
</dbReference>
<dbReference type="EMBL" id="LQPK01000021">
    <property type="protein sequence ID" value="ORW29544.1"/>
    <property type="molecule type" value="Genomic_DNA"/>
</dbReference>
<feature type="domain" description="DNA/pantothenate metabolism flavoprotein C-terminal" evidence="6">
    <location>
        <begin position="190"/>
        <end position="413"/>
    </location>
</feature>
<keyword evidence="3" id="KW-0479">Metal-binding</keyword>
<feature type="binding site" evidence="3">
    <location>
        <position position="294"/>
    </location>
    <ligand>
        <name>CTP</name>
        <dbReference type="ChEBI" id="CHEBI:37563"/>
    </ligand>
</feature>
<comment type="similarity">
    <text evidence="3 4">In the N-terminal section; belongs to the HFCD (homo-oligomeric flavin containing Cys decarboxylase) superfamily.</text>
</comment>
<comment type="function">
    <text evidence="4">Catalyzes two steps in the biosynthesis of coenzyme A. In the first step cysteine is conjugated to 4'-phosphopantothenate to form 4-phosphopantothenoylcysteine, in the latter compound is decarboxylated to form 4'-phosphopantotheine.</text>
</comment>
<reference evidence="7 8" key="1">
    <citation type="journal article" date="2015" name="Emerg. Microbes Infect.">
        <title>Characterization of 17 strains belonging to the Mycobacterium simiae complex and description of Mycobacterium paraense sp. nov.</title>
        <authorList>
            <person name="Fusco da Costa A.R."/>
            <person name="Fedrizzi T."/>
            <person name="Lopes M.L."/>
            <person name="Pecorari M."/>
            <person name="Oliveira da Costa W.L."/>
            <person name="Giacobazzi E."/>
            <person name="da Costa Bahia J.R."/>
            <person name="De Sanctis V."/>
            <person name="Batista Lima K.V."/>
            <person name="Bertorelli R."/>
            <person name="Grottola A."/>
            <person name="Fabio A."/>
            <person name="Mariottini A."/>
            <person name="Ferretti P."/>
            <person name="Di Leva F."/>
            <person name="Fregni Serpini G."/>
            <person name="Tagliazucchi S."/>
            <person name="Rumpianesi F."/>
            <person name="Jousson O."/>
            <person name="Segata N."/>
            <person name="Tortoli E."/>
        </authorList>
    </citation>
    <scope>NUCLEOTIDE SEQUENCE [LARGE SCALE GENOMIC DNA]</scope>
    <source>
        <strain evidence="7 8">FI-07156</strain>
    </source>
</reference>
<dbReference type="Gene3D" id="3.40.50.1950">
    <property type="entry name" value="Flavin prenyltransferase-like"/>
    <property type="match status" value="1"/>
</dbReference>
<comment type="similarity">
    <text evidence="3 4">In the C-terminal section; belongs to the PPC synthetase family.</text>
</comment>
<keyword evidence="3" id="KW-0511">Multifunctional enzyme</keyword>
<feature type="binding site" evidence="3">
    <location>
        <position position="360"/>
    </location>
    <ligand>
        <name>CTP</name>
        <dbReference type="ChEBI" id="CHEBI:37563"/>
    </ligand>
</feature>
<gene>
    <name evidence="3" type="primary">coaBC</name>
    <name evidence="7" type="ORF">AWB91_23340</name>
</gene>
<dbReference type="InterPro" id="IPR035929">
    <property type="entry name" value="CoaB-like_sf"/>
</dbReference>
<feature type="domain" description="Flavoprotein" evidence="5">
    <location>
        <begin position="8"/>
        <end position="172"/>
    </location>
</feature>
<comment type="cofactor">
    <cofactor evidence="3">
        <name>FMN</name>
        <dbReference type="ChEBI" id="CHEBI:58210"/>
    </cofactor>
    <text evidence="3">Binds 1 FMN per subunit.</text>
</comment>
<keyword evidence="1 3" id="KW-0210">Decarboxylase</keyword>
<comment type="catalytic activity">
    <reaction evidence="3 4">
        <text>N-[(R)-4-phosphopantothenoyl]-L-cysteine + H(+) = (R)-4'-phosphopantetheine + CO2</text>
        <dbReference type="Rhea" id="RHEA:16793"/>
        <dbReference type="ChEBI" id="CHEBI:15378"/>
        <dbReference type="ChEBI" id="CHEBI:16526"/>
        <dbReference type="ChEBI" id="CHEBI:59458"/>
        <dbReference type="ChEBI" id="CHEBI:61723"/>
        <dbReference type="EC" id="4.1.1.36"/>
    </reaction>
</comment>
<keyword evidence="8" id="KW-1185">Reference proteome</keyword>
<dbReference type="InterPro" id="IPR003382">
    <property type="entry name" value="Flavoprotein"/>
</dbReference>
<dbReference type="HAMAP" id="MF_02225">
    <property type="entry name" value="CoaBC"/>
    <property type="match status" value="1"/>
</dbReference>
<dbReference type="PANTHER" id="PTHR14359">
    <property type="entry name" value="HOMO-OLIGOMERIC FLAVIN CONTAINING CYS DECARBOXYLASE FAMILY"/>
    <property type="match status" value="1"/>
</dbReference>
<keyword evidence="3 4" id="KW-0288">FMN</keyword>
<sequence>MDRERTAKQVIVGVSGGIAAYKACTVVRQLAEAGHDVRVIPTESALRFVGAATFEALSGQPVRTGVFDDVPEVPHVQLGKQADLVVVAPATADLLARAVAGRADDLLTATLLTARCPVLFAPAMHTEMWLHPATADNVATLRRRGAVVLEPAYGRLTGADSGAGRLPEAEEITTLAQLLLERHDALPYDLAGCRVLVTAGGTREPIDPVRFIGNRSSGKQGYAVARVAAQRGAEVTLIAGHTAGLIDPAGVNVVQVSSAQQLGEAVSKHAPEADVLVMAAAVADFRPAQVAAAKIKKRADEATAAPTIELVRNDDVLAGAVRARAHGQLPNMRAIVGFAAETGDANGDVLFHAREKLRRKGCDLLVVNAVGDNKAFEVDSNDGWLLASDGTESALPHGSKTLMASRIVDAIVAFLHGHSG</sequence>
<comment type="caution">
    <text evidence="3">Lacks conserved residue(s) required for the propagation of feature annotation.</text>
</comment>
<dbReference type="SUPFAM" id="SSF52507">
    <property type="entry name" value="Homo-oligomeric flavin-containing Cys decarboxylases, HFCD"/>
    <property type="match status" value="1"/>
</dbReference>
<evidence type="ECO:0000256" key="2">
    <source>
        <dbReference type="ARBA" id="ARBA00023239"/>
    </source>
</evidence>
<feature type="binding site" evidence="3">
    <location>
        <position position="338"/>
    </location>
    <ligand>
        <name>CTP</name>
        <dbReference type="ChEBI" id="CHEBI:37563"/>
    </ligand>
</feature>
<dbReference type="NCBIfam" id="TIGR00521">
    <property type="entry name" value="coaBC_dfp"/>
    <property type="match status" value="1"/>
</dbReference>
<dbReference type="PANTHER" id="PTHR14359:SF6">
    <property type="entry name" value="PHOSPHOPANTOTHENOYLCYSTEINE DECARBOXYLASE"/>
    <property type="match status" value="1"/>
</dbReference>
<dbReference type="SUPFAM" id="SSF102645">
    <property type="entry name" value="CoaB-like"/>
    <property type="match status" value="1"/>
</dbReference>
<dbReference type="Gene3D" id="3.40.50.10300">
    <property type="entry name" value="CoaB-like"/>
    <property type="match status" value="1"/>
</dbReference>
<proteinExistence type="inferred from homology"/>
<comment type="function">
    <text evidence="3">Catalyzes two sequential steps in the biosynthesis of coenzyme A. In the first step cysteine is conjugated to 4'-phosphopantothenate to form 4-phosphopantothenoylcysteine. In the second step the latter compound is decarboxylated to form 4'-phosphopantotheine.</text>
</comment>
<name>A0ABX3VKX3_9MYCO</name>
<feature type="binding site" evidence="3">
    <location>
        <position position="356"/>
    </location>
    <ligand>
        <name>CTP</name>
        <dbReference type="ChEBI" id="CHEBI:37563"/>
    </ligand>
</feature>
<comment type="catalytic activity">
    <reaction evidence="3 4">
        <text>(R)-4'-phosphopantothenate + L-cysteine + CTP = N-[(R)-4-phosphopantothenoyl]-L-cysteine + CMP + diphosphate + H(+)</text>
        <dbReference type="Rhea" id="RHEA:19397"/>
        <dbReference type="ChEBI" id="CHEBI:10986"/>
        <dbReference type="ChEBI" id="CHEBI:15378"/>
        <dbReference type="ChEBI" id="CHEBI:33019"/>
        <dbReference type="ChEBI" id="CHEBI:35235"/>
        <dbReference type="ChEBI" id="CHEBI:37563"/>
        <dbReference type="ChEBI" id="CHEBI:59458"/>
        <dbReference type="ChEBI" id="CHEBI:60377"/>
        <dbReference type="EC" id="6.3.2.5"/>
    </reaction>
</comment>
<feature type="region of interest" description="Phosphopantothenate--cysteine ligase" evidence="3">
    <location>
        <begin position="195"/>
        <end position="420"/>
    </location>
</feature>
<comment type="pathway">
    <text evidence="3 4">Cofactor biosynthesis; coenzyme A biosynthesis; CoA from (R)-pantothenate: step 2/5.</text>
</comment>
<evidence type="ECO:0000259" key="6">
    <source>
        <dbReference type="Pfam" id="PF04127"/>
    </source>
</evidence>
<evidence type="ECO:0000256" key="3">
    <source>
        <dbReference type="HAMAP-Rule" id="MF_02225"/>
    </source>
</evidence>
<comment type="pathway">
    <text evidence="3 4">Cofactor biosynthesis; coenzyme A biosynthesis; CoA from (R)-pantothenate: step 3/5.</text>
</comment>
<accession>A0ABX3VKX3</accession>
<evidence type="ECO:0000313" key="8">
    <source>
        <dbReference type="Proteomes" id="UP000193801"/>
    </source>
</evidence>
<evidence type="ECO:0000256" key="4">
    <source>
        <dbReference type="RuleBase" id="RU364078"/>
    </source>
</evidence>
<keyword evidence="3 4" id="KW-0285">Flavoprotein</keyword>
<comment type="caution">
    <text evidence="7">The sequence shown here is derived from an EMBL/GenBank/DDBJ whole genome shotgun (WGS) entry which is preliminary data.</text>
</comment>
<dbReference type="InterPro" id="IPR036551">
    <property type="entry name" value="Flavin_trans-like"/>
</dbReference>
<dbReference type="Proteomes" id="UP000193801">
    <property type="component" value="Unassembled WGS sequence"/>
</dbReference>
<protein>
    <recommendedName>
        <fullName evidence="3">Coenzyme A biosynthesis bifunctional protein CoaBC</fullName>
    </recommendedName>
    <alternativeName>
        <fullName evidence="3">DNA/pantothenate metabolism flavoprotein</fullName>
    </alternativeName>
    <alternativeName>
        <fullName evidence="3">Phosphopantothenoylcysteine synthetase/decarboxylase</fullName>
        <shortName evidence="3">PPCS-PPCDC</shortName>
    </alternativeName>
    <domain>
        <recommendedName>
            <fullName evidence="3">Phosphopantothenoylcysteine decarboxylase</fullName>
            <shortName evidence="3">PPC decarboxylase</shortName>
            <shortName evidence="3">PPC-DC</shortName>
            <ecNumber evidence="3">4.1.1.36</ecNumber>
        </recommendedName>
        <alternativeName>
            <fullName evidence="3">CoaC</fullName>
        </alternativeName>
    </domain>
    <domain>
        <recommendedName>
            <fullName evidence="3">Phosphopantothenate--cysteine ligase</fullName>
            <ecNumber evidence="3">6.3.2.5</ecNumber>
        </recommendedName>
        <alternativeName>
            <fullName evidence="3">CoaB</fullName>
        </alternativeName>
        <alternativeName>
            <fullName evidence="3">Phosphopantothenoylcysteine synthetase</fullName>
            <shortName evidence="3">PPC synthetase</shortName>
            <shortName evidence="3">PPC-S</shortName>
        </alternativeName>
    </domain>
</protein>
<evidence type="ECO:0000259" key="5">
    <source>
        <dbReference type="Pfam" id="PF02441"/>
    </source>
</evidence>
<keyword evidence="3 4" id="KW-0436">Ligase</keyword>
<comment type="cofactor">
    <cofactor evidence="3">
        <name>Mg(2+)</name>
        <dbReference type="ChEBI" id="CHEBI:18420"/>
    </cofactor>
</comment>
<feature type="region of interest" description="Phosphopantothenoylcysteine decarboxylase" evidence="3">
    <location>
        <begin position="1"/>
        <end position="194"/>
    </location>
</feature>
<evidence type="ECO:0000313" key="7">
    <source>
        <dbReference type="EMBL" id="ORW29544.1"/>
    </source>
</evidence>
<dbReference type="Pfam" id="PF02441">
    <property type="entry name" value="Flavoprotein"/>
    <property type="match status" value="1"/>
</dbReference>
<keyword evidence="3" id="KW-0460">Magnesium</keyword>
<evidence type="ECO:0000256" key="1">
    <source>
        <dbReference type="ARBA" id="ARBA00022793"/>
    </source>
</evidence>
<dbReference type="InterPro" id="IPR007085">
    <property type="entry name" value="DNA/pantothenate-metab_flavo_C"/>
</dbReference>
<feature type="binding site" evidence="3">
    <location>
        <position position="284"/>
    </location>
    <ligand>
        <name>CTP</name>
        <dbReference type="ChEBI" id="CHEBI:37563"/>
    </ligand>
</feature>
<dbReference type="Pfam" id="PF04127">
    <property type="entry name" value="DFP"/>
    <property type="match status" value="1"/>
</dbReference>
<dbReference type="EC" id="4.1.1.36" evidence="3"/>
<organism evidence="7 8">
    <name type="scientific">Mycobacterium paraense</name>
    <dbReference type="NCBI Taxonomy" id="767916"/>
    <lineage>
        <taxon>Bacteria</taxon>
        <taxon>Bacillati</taxon>
        <taxon>Actinomycetota</taxon>
        <taxon>Actinomycetes</taxon>
        <taxon>Mycobacteriales</taxon>
        <taxon>Mycobacteriaceae</taxon>
        <taxon>Mycobacterium</taxon>
        <taxon>Mycobacterium simiae complex</taxon>
    </lineage>
</organism>
<dbReference type="RefSeq" id="WP_085102176.1">
    <property type="nucleotide sequence ID" value="NZ_LQPK01000021.1"/>
</dbReference>